<dbReference type="CDD" id="cd06222">
    <property type="entry name" value="RNase_H_like"/>
    <property type="match status" value="1"/>
</dbReference>
<dbReference type="InterPro" id="IPR002156">
    <property type="entry name" value="RNaseH_domain"/>
</dbReference>
<dbReference type="PANTHER" id="PTHR47074">
    <property type="entry name" value="BNAC02G40300D PROTEIN"/>
    <property type="match status" value="1"/>
</dbReference>
<dbReference type="InterPro" id="IPR036397">
    <property type="entry name" value="RNaseH_sf"/>
</dbReference>
<reference evidence="3 4" key="1">
    <citation type="journal article" date="2019" name="Plant Biotechnol. J.">
        <title>The red bayberry genome and genetic basis of sex determination.</title>
        <authorList>
            <person name="Jia H.M."/>
            <person name="Jia H.J."/>
            <person name="Cai Q.L."/>
            <person name="Wang Y."/>
            <person name="Zhao H.B."/>
            <person name="Yang W.F."/>
            <person name="Wang G.Y."/>
            <person name="Li Y.H."/>
            <person name="Zhan D.L."/>
            <person name="Shen Y.T."/>
            <person name="Niu Q.F."/>
            <person name="Chang L."/>
            <person name="Qiu J."/>
            <person name="Zhao L."/>
            <person name="Xie H.B."/>
            <person name="Fu W.Y."/>
            <person name="Jin J."/>
            <person name="Li X.W."/>
            <person name="Jiao Y."/>
            <person name="Zhou C.C."/>
            <person name="Tu T."/>
            <person name="Chai C.Y."/>
            <person name="Gao J.L."/>
            <person name="Fan L.J."/>
            <person name="van de Weg E."/>
            <person name="Wang J.Y."/>
            <person name="Gao Z.S."/>
        </authorList>
    </citation>
    <scope>NUCLEOTIDE SEQUENCE [LARGE SCALE GENOMIC DNA]</scope>
    <source>
        <tissue evidence="3">Leaves</tissue>
    </source>
</reference>
<proteinExistence type="predicted"/>
<dbReference type="InterPro" id="IPR052929">
    <property type="entry name" value="RNase_H-like_EbsB-rel"/>
</dbReference>
<dbReference type="GO" id="GO:0003676">
    <property type="term" value="F:nucleic acid binding"/>
    <property type="evidence" value="ECO:0007669"/>
    <property type="project" value="InterPro"/>
</dbReference>
<dbReference type="InterPro" id="IPR012337">
    <property type="entry name" value="RNaseH-like_sf"/>
</dbReference>
<dbReference type="AlphaFoldDB" id="A0A6A1VB51"/>
<keyword evidence="1" id="KW-0732">Signal</keyword>
<keyword evidence="4" id="KW-1185">Reference proteome</keyword>
<dbReference type="Pfam" id="PF13456">
    <property type="entry name" value="RVT_3"/>
    <property type="match status" value="1"/>
</dbReference>
<comment type="caution">
    <text evidence="3">The sequence shown here is derived from an EMBL/GenBank/DDBJ whole genome shotgun (WGS) entry which is preliminary data.</text>
</comment>
<evidence type="ECO:0000313" key="3">
    <source>
        <dbReference type="EMBL" id="KAB1209735.1"/>
    </source>
</evidence>
<dbReference type="PANTHER" id="PTHR47074:SF48">
    <property type="entry name" value="POLYNUCLEOTIDYL TRANSFERASE, RIBONUCLEASE H-LIKE SUPERFAMILY PROTEIN"/>
    <property type="match status" value="1"/>
</dbReference>
<evidence type="ECO:0000313" key="4">
    <source>
        <dbReference type="Proteomes" id="UP000516437"/>
    </source>
</evidence>
<feature type="domain" description="RNase H type-1" evidence="2">
    <location>
        <begin position="97"/>
        <end position="217"/>
    </location>
</feature>
<organism evidence="3 4">
    <name type="scientific">Morella rubra</name>
    <name type="common">Chinese bayberry</name>
    <dbReference type="NCBI Taxonomy" id="262757"/>
    <lineage>
        <taxon>Eukaryota</taxon>
        <taxon>Viridiplantae</taxon>
        <taxon>Streptophyta</taxon>
        <taxon>Embryophyta</taxon>
        <taxon>Tracheophyta</taxon>
        <taxon>Spermatophyta</taxon>
        <taxon>Magnoliopsida</taxon>
        <taxon>eudicotyledons</taxon>
        <taxon>Gunneridae</taxon>
        <taxon>Pentapetalae</taxon>
        <taxon>rosids</taxon>
        <taxon>fabids</taxon>
        <taxon>Fagales</taxon>
        <taxon>Myricaceae</taxon>
        <taxon>Morella</taxon>
    </lineage>
</organism>
<evidence type="ECO:0000259" key="2">
    <source>
        <dbReference type="Pfam" id="PF13456"/>
    </source>
</evidence>
<protein>
    <recommendedName>
        <fullName evidence="2">RNase H type-1 domain-containing protein</fullName>
    </recommendedName>
</protein>
<dbReference type="Proteomes" id="UP000516437">
    <property type="component" value="Chromosome 6"/>
</dbReference>
<feature type="chain" id="PRO_5025694994" description="RNase H type-1 domain-containing protein" evidence="1">
    <location>
        <begin position="22"/>
        <end position="245"/>
    </location>
</feature>
<dbReference type="Gene3D" id="3.30.420.10">
    <property type="entry name" value="Ribonuclease H-like superfamily/Ribonuclease H"/>
    <property type="match status" value="1"/>
</dbReference>
<dbReference type="GO" id="GO:0004523">
    <property type="term" value="F:RNA-DNA hybrid ribonuclease activity"/>
    <property type="evidence" value="ECO:0007669"/>
    <property type="project" value="InterPro"/>
</dbReference>
<dbReference type="OrthoDB" id="1906820at2759"/>
<dbReference type="InterPro" id="IPR044730">
    <property type="entry name" value="RNase_H-like_dom_plant"/>
</dbReference>
<gene>
    <name evidence="3" type="ORF">CJ030_MR6G001846</name>
</gene>
<dbReference type="SUPFAM" id="SSF53098">
    <property type="entry name" value="Ribonuclease H-like"/>
    <property type="match status" value="1"/>
</dbReference>
<name>A0A6A1VB51_9ROSI</name>
<accession>A0A6A1VB51</accession>
<dbReference type="EMBL" id="RXIC02000024">
    <property type="protein sequence ID" value="KAB1209735.1"/>
    <property type="molecule type" value="Genomic_DNA"/>
</dbReference>
<sequence length="245" mass="27365">MQDLDIASWLYFLLNLSSSLGIDCKDERNFILRMALIIDTIWFSRNQLVHSGVLSPPLELSRTLNGRLLAHLAAWQIHDRELNLVWIPPLEGVWKLNFDAAIRGEIAYLAVICRDSLGVIYHAASGFFVTNNPLRAEIFAALLACRVASFLDLPCVILEGDSLIACRAINEYGFLDEGPLIPLLGDIKAVLRSHPGWLLQWASQRQNSMAHLFAAWAARSCSFGFIPLRALPFHISSADLVFDPP</sequence>
<feature type="signal peptide" evidence="1">
    <location>
        <begin position="1"/>
        <end position="21"/>
    </location>
</feature>
<evidence type="ECO:0000256" key="1">
    <source>
        <dbReference type="SAM" id="SignalP"/>
    </source>
</evidence>